<dbReference type="Proteomes" id="UP000332933">
    <property type="component" value="Unassembled WGS sequence"/>
</dbReference>
<evidence type="ECO:0000313" key="3">
    <source>
        <dbReference type="EMBL" id="VFT95455.1"/>
    </source>
</evidence>
<reference evidence="3 4" key="1">
    <citation type="submission" date="2019-03" db="EMBL/GenBank/DDBJ databases">
        <authorList>
            <person name="Gaulin E."/>
            <person name="Dumas B."/>
        </authorList>
    </citation>
    <scope>NUCLEOTIDE SEQUENCE [LARGE SCALE GENOMIC DNA]</scope>
    <source>
        <strain evidence="3">CBS 568.67</strain>
    </source>
</reference>
<dbReference type="EMBL" id="VJMH01006408">
    <property type="protein sequence ID" value="KAF0689851.1"/>
    <property type="molecule type" value="Genomic_DNA"/>
</dbReference>
<evidence type="ECO:0000256" key="1">
    <source>
        <dbReference type="SAM" id="MobiDB-lite"/>
    </source>
</evidence>
<reference evidence="2" key="2">
    <citation type="submission" date="2019-06" db="EMBL/GenBank/DDBJ databases">
        <title>Genomics analysis of Aphanomyces spp. identifies a new class of oomycete effector associated with host adaptation.</title>
        <authorList>
            <person name="Gaulin E."/>
        </authorList>
    </citation>
    <scope>NUCLEOTIDE SEQUENCE</scope>
    <source>
        <strain evidence="2">CBS 578.67</strain>
    </source>
</reference>
<keyword evidence="4" id="KW-1185">Reference proteome</keyword>
<gene>
    <name evidence="3" type="primary">Aste57867_18721</name>
    <name evidence="2" type="ORF">As57867_018657</name>
    <name evidence="3" type="ORF">ASTE57867_18721</name>
</gene>
<feature type="compositionally biased region" description="Basic residues" evidence="1">
    <location>
        <begin position="28"/>
        <end position="44"/>
    </location>
</feature>
<proteinExistence type="predicted"/>
<evidence type="ECO:0000313" key="2">
    <source>
        <dbReference type="EMBL" id="KAF0689851.1"/>
    </source>
</evidence>
<accession>A0A485LBP8</accession>
<feature type="region of interest" description="Disordered" evidence="1">
    <location>
        <begin position="1"/>
        <end position="49"/>
    </location>
</feature>
<dbReference type="AlphaFoldDB" id="A0A485LBP8"/>
<organism evidence="3 4">
    <name type="scientific">Aphanomyces stellatus</name>
    <dbReference type="NCBI Taxonomy" id="120398"/>
    <lineage>
        <taxon>Eukaryota</taxon>
        <taxon>Sar</taxon>
        <taxon>Stramenopiles</taxon>
        <taxon>Oomycota</taxon>
        <taxon>Saprolegniomycetes</taxon>
        <taxon>Saprolegniales</taxon>
        <taxon>Verrucalvaceae</taxon>
        <taxon>Aphanomyces</taxon>
    </lineage>
</organism>
<dbReference type="OrthoDB" id="69694at2759"/>
<name>A0A485LBP8_9STRA</name>
<sequence>MARSRPVSAADSSMHKMHPSPDKVDARRAKRRARSMLSQRRYRATQKASNTQLQADVELLEQTTVRLEAHLSVLHDRRGVGECVAAMREYVRLFERGYSPASQDPRLTQRQVAFLNNFVSPALQFDGEGGADVMLDGWIKLTTSFGSVRNELVAIDLLSVNDDDNTIRFRVAACLHLEMNASTVQKLFPHQVHRASLVAKLVGKTLRLDAGASVAFDATTKQMTRLDCESNVAAALVAQLQSIEDAVEALQGELATESLFGRLQQLTLEETGTNDS</sequence>
<dbReference type="EMBL" id="CAADRA010006429">
    <property type="protein sequence ID" value="VFT95455.1"/>
    <property type="molecule type" value="Genomic_DNA"/>
</dbReference>
<evidence type="ECO:0000313" key="4">
    <source>
        <dbReference type="Proteomes" id="UP000332933"/>
    </source>
</evidence>
<protein>
    <submittedName>
        <fullName evidence="3">Aste57867_18721 protein</fullName>
    </submittedName>
</protein>